<proteinExistence type="predicted"/>
<feature type="region of interest" description="Disordered" evidence="1">
    <location>
        <begin position="1270"/>
        <end position="1306"/>
    </location>
</feature>
<name>G7DWU2_MIXOS</name>
<gene>
    <name evidence="4" type="primary">Mo01694</name>
    <name evidence="4" type="ORF">E5Q_01694</name>
</gene>
<dbReference type="PANTHER" id="PTHR10412:SF10">
    <property type="entry name" value="GLYCOSYL HYDROLASE FAMILY 63 C-TERMINAL DOMAIN-CONTAINING PROTEIN"/>
    <property type="match status" value="1"/>
</dbReference>
<accession>G7DWU2</accession>
<reference evidence="4 5" key="1">
    <citation type="journal article" date="2011" name="J. Gen. Appl. Microbiol.">
        <title>Draft genome sequencing of the enigmatic basidiomycete Mixia osmundae.</title>
        <authorList>
            <person name="Nishida H."/>
            <person name="Nagatsuka Y."/>
            <person name="Sugiyama J."/>
        </authorList>
    </citation>
    <scope>NUCLEOTIDE SEQUENCE [LARGE SCALE GENOMIC DNA]</scope>
    <source>
        <strain evidence="5">CBS 9802 / IAM 14324 / JCM 22182 / KY 12970</strain>
    </source>
</reference>
<dbReference type="InterPro" id="IPR054491">
    <property type="entry name" value="MGH1-like_GH"/>
</dbReference>
<dbReference type="InterPro" id="IPR008928">
    <property type="entry name" value="6-hairpin_glycosidase_sf"/>
</dbReference>
<evidence type="ECO:0000313" key="5">
    <source>
        <dbReference type="Proteomes" id="UP000009131"/>
    </source>
</evidence>
<feature type="compositionally biased region" description="Low complexity" evidence="1">
    <location>
        <begin position="156"/>
        <end position="170"/>
    </location>
</feature>
<keyword evidence="5" id="KW-1185">Reference proteome</keyword>
<feature type="compositionally biased region" description="Basic and acidic residues" evidence="1">
    <location>
        <begin position="98"/>
        <end position="107"/>
    </location>
</feature>
<dbReference type="SUPFAM" id="SSF48208">
    <property type="entry name" value="Six-hairpin glycosidases"/>
    <property type="match status" value="1"/>
</dbReference>
<dbReference type="InParanoid" id="G7DWU2"/>
<dbReference type="InterPro" id="IPR031335">
    <property type="entry name" value="Glyco_hydro_63_C"/>
</dbReference>
<dbReference type="Proteomes" id="UP000009131">
    <property type="component" value="Unassembled WGS sequence"/>
</dbReference>
<dbReference type="PANTHER" id="PTHR10412">
    <property type="entry name" value="MANNOSYL-OLIGOSACCHARIDE GLUCOSIDASE"/>
    <property type="match status" value="1"/>
</dbReference>
<dbReference type="GO" id="GO:0004573">
    <property type="term" value="F:Glc3Man9GlcNAc2 oligosaccharide glucosidase activity"/>
    <property type="evidence" value="ECO:0007669"/>
    <property type="project" value="InterPro"/>
</dbReference>
<feature type="compositionally biased region" description="Polar residues" evidence="1">
    <location>
        <begin position="1"/>
        <end position="22"/>
    </location>
</feature>
<dbReference type="HOGENOM" id="CLU_005386_0_0_1"/>
<dbReference type="InterPro" id="IPR004888">
    <property type="entry name" value="Glycoside_hydrolase_63"/>
</dbReference>
<dbReference type="RefSeq" id="XP_014564746.1">
    <property type="nucleotide sequence ID" value="XM_014709260.1"/>
</dbReference>
<feature type="region of interest" description="Disordered" evidence="1">
    <location>
        <begin position="1"/>
        <end position="302"/>
    </location>
</feature>
<dbReference type="Pfam" id="PF03200">
    <property type="entry name" value="Glyco_hydro_63"/>
    <property type="match status" value="1"/>
</dbReference>
<dbReference type="Gene3D" id="1.50.10.10">
    <property type="match status" value="2"/>
</dbReference>
<feature type="compositionally biased region" description="Polar residues" evidence="1">
    <location>
        <begin position="38"/>
        <end position="51"/>
    </location>
</feature>
<evidence type="ECO:0000259" key="3">
    <source>
        <dbReference type="Pfam" id="PF22422"/>
    </source>
</evidence>
<dbReference type="STRING" id="764103.G7DWU2"/>
<dbReference type="OrthoDB" id="14419at2759"/>
<feature type="compositionally biased region" description="Low complexity" evidence="1">
    <location>
        <begin position="56"/>
        <end position="68"/>
    </location>
</feature>
<dbReference type="GO" id="GO:0009311">
    <property type="term" value="P:oligosaccharide metabolic process"/>
    <property type="evidence" value="ECO:0007669"/>
    <property type="project" value="InterPro"/>
</dbReference>
<feature type="compositionally biased region" description="Basic and acidic residues" evidence="1">
    <location>
        <begin position="614"/>
        <end position="624"/>
    </location>
</feature>
<feature type="compositionally biased region" description="Polar residues" evidence="1">
    <location>
        <begin position="199"/>
        <end position="211"/>
    </location>
</feature>
<dbReference type="eggNOG" id="KOG2161">
    <property type="taxonomic scope" value="Eukaryota"/>
</dbReference>
<dbReference type="RefSeq" id="XP_014566715.1">
    <property type="nucleotide sequence ID" value="XM_014711229.1"/>
</dbReference>
<protein>
    <submittedName>
        <fullName evidence="4">Uncharacterized protein</fullName>
    </submittedName>
</protein>
<evidence type="ECO:0000259" key="2">
    <source>
        <dbReference type="Pfam" id="PF03200"/>
    </source>
</evidence>
<feature type="domain" description="Glycosyl hydrolase family 63 C-terminal" evidence="2">
    <location>
        <begin position="1066"/>
        <end position="1156"/>
    </location>
</feature>
<dbReference type="Pfam" id="PF22422">
    <property type="entry name" value="MGH1-like_GH"/>
    <property type="match status" value="1"/>
</dbReference>
<evidence type="ECO:0000313" key="4">
    <source>
        <dbReference type="EMBL" id="GAA95039.1"/>
    </source>
</evidence>
<dbReference type="EMBL" id="BABT02000054">
    <property type="protein sequence ID" value="GAA95039.1"/>
    <property type="molecule type" value="Genomic_DNA"/>
</dbReference>
<feature type="compositionally biased region" description="Low complexity" evidence="1">
    <location>
        <begin position="76"/>
        <end position="90"/>
    </location>
</feature>
<reference evidence="4 5" key="2">
    <citation type="journal article" date="2012" name="Open Biol.">
        <title>Characteristics of nucleosomes and linker DNA regions on the genome of the basidiomycete Mixia osmundae revealed by mono- and dinucleosome mapping.</title>
        <authorList>
            <person name="Nishida H."/>
            <person name="Kondo S."/>
            <person name="Matsumoto T."/>
            <person name="Suzuki Y."/>
            <person name="Yoshikawa H."/>
            <person name="Taylor T.D."/>
            <person name="Sugiyama J."/>
        </authorList>
    </citation>
    <scope>NUCLEOTIDE SEQUENCE [LARGE SCALE GENOMIC DNA]</scope>
    <source>
        <strain evidence="5">CBS 9802 / IAM 14324 / JCM 22182 / KY 12970</strain>
    </source>
</reference>
<feature type="compositionally biased region" description="Polar residues" evidence="1">
    <location>
        <begin position="282"/>
        <end position="299"/>
    </location>
</feature>
<organism evidence="4 5">
    <name type="scientific">Mixia osmundae (strain CBS 9802 / IAM 14324 / JCM 22182 / KY 12970)</name>
    <dbReference type="NCBI Taxonomy" id="764103"/>
    <lineage>
        <taxon>Eukaryota</taxon>
        <taxon>Fungi</taxon>
        <taxon>Dikarya</taxon>
        <taxon>Basidiomycota</taxon>
        <taxon>Pucciniomycotina</taxon>
        <taxon>Mixiomycetes</taxon>
        <taxon>Mixiales</taxon>
        <taxon>Mixiaceae</taxon>
        <taxon>Mixia</taxon>
    </lineage>
</organism>
<dbReference type="OMA" id="ERTKYWK"/>
<comment type="caution">
    <text evidence="4">The sequence shown here is derived from an EMBL/GenBank/DDBJ whole genome shotgun (WGS) entry which is preliminary data.</text>
</comment>
<feature type="domain" description="Mannosylglycerate hydrolase MGH1-like glycoside hydrolase" evidence="3">
    <location>
        <begin position="788"/>
        <end position="893"/>
    </location>
</feature>
<evidence type="ECO:0000256" key="1">
    <source>
        <dbReference type="SAM" id="MobiDB-lite"/>
    </source>
</evidence>
<sequence length="1306" mass="146693">MERNASMTKGNATTAQSSSTVGGPSDSLIDRTAAPALSSYSSRETQSSGRTKSSDSRATLARSSASRSSPRKSEASDSSGDSARSASSGSDGEDEREQDGSKVDLRDVYGSQFFHPPAPVASGRLTPLATNLQRGSPFQADLFDHDPVTASPDDNASSAGQSASTASTPTLQSTEFEPQPRKLNTKLSKEPLAPVKATANMSTKSTPTASPTGPADGASNYLESQGHKPKGVSATTTSGPGRPPLQPKGGKPFSARHYNHPQMKPFPAPGLKLRHSHRAHASTASTDGEQDPRSTTLEGDTSIEEFRLKEDEKKKKHWKRWGPYLSERQWATVREDYSANGDAWSHFPHDHARSRAYRWGEDGIAGLSDNHQRLCFSLALWNGKDEILKERMFGVTGHQGNHGEDVKEIYYYLDSTPTHSYMKFLYKYPQAAYPYRQLVEESQNRSREVNEFEITDTDVFDDDRYWDVYVEYAKDEDNVDGYSIRITAYNRGPDPADLHIIPQLFFRNTWSWPKERPTGKKMPSLRQLSDTCIQADHETLGRFYLHCNSSPSPAAAPLSKKDGPAEVEGVVMPELLFTDNDTNFKRLYNGNNVVPYVKDAFHDHIVPGHRPALPKREKAKKPEQDSESADGDSTPNVTDEEIEDDRIFVNPEKVGTKAGVHYTFKAVPPNGGCAVVRVKLTNETAEDDQAANDEEKFDAVIEERRLDSDEFYSRFDSGGLSDDLKNIMRQALGGMLWTKQFYYFVQKEWIEGDPGQPPPPPERKYVRNRDWKHLYIDNILSMPDKWEYPFFAAWDTAFHCIPLAMVDPAYAKNQLDLMTREWYMKPDGALPAYEWNYGDVNPPVHAWATFRVFKIERKMHGREDINFLERVFQKLLINFTWWVNRKDAGGNNVFEGGFLGLDNIGLFNRSEPLPTGGTLRQADGTAWMGFYALNMLNMALELAKHNKNYEDIASKFFEHFLFIADAMTFKGAEEADETLWNEEDGFYYDCINWGPGKSRQLPVRSLVGLIPLYATLTLEPSTIKRFPGFSKRLNWFLENRTSMAHRNIANMKAKGKGDRRLLAFASEERMKRILQRMLDEQEFLSPYGIRSLSLAHKDNPYSMEVNGERFSVEYWPGDSKSGMFGGNSNWRGPIWLAVNFLLIESLQRFHQYYGNKVKIECPTGSGDEMTLANVAEELQHRLAHLFARDRDGNRACNGGSDKLNRDPHFRDHVPFHEFFNGSSGSGLGASHQTGWTGLIAYLIWQSGASARLPRTPRTPRSTAAFYFDESVPGTDTEFGTPGGSEFGDSTDGFDVQSTGELSPDEL</sequence>
<dbReference type="InterPro" id="IPR012341">
    <property type="entry name" value="6hp_glycosidase-like_sf"/>
</dbReference>
<feature type="region of interest" description="Disordered" evidence="1">
    <location>
        <begin position="605"/>
        <end position="644"/>
    </location>
</feature>